<keyword evidence="2" id="KW-1185">Reference proteome</keyword>
<evidence type="ECO:0000313" key="1">
    <source>
        <dbReference type="EMBL" id="KAK1734005.1"/>
    </source>
</evidence>
<proteinExistence type="predicted"/>
<gene>
    <name evidence="1" type="ORF">QTG54_015263</name>
</gene>
<reference evidence="1" key="1">
    <citation type="submission" date="2023-06" db="EMBL/GenBank/DDBJ databases">
        <title>Survivors Of The Sea: Transcriptome response of Skeletonema marinoi to long-term dormancy.</title>
        <authorList>
            <person name="Pinder M.I.M."/>
            <person name="Kourtchenko O."/>
            <person name="Robertson E.K."/>
            <person name="Larsson T."/>
            <person name="Maumus F."/>
            <person name="Osuna-Cruz C.M."/>
            <person name="Vancaester E."/>
            <person name="Stenow R."/>
            <person name="Vandepoele K."/>
            <person name="Ploug H."/>
            <person name="Bruchert V."/>
            <person name="Godhe A."/>
            <person name="Topel M."/>
        </authorList>
    </citation>
    <scope>NUCLEOTIDE SEQUENCE</scope>
    <source>
        <strain evidence="1">R05AC</strain>
    </source>
</reference>
<accession>A0AAD8XV64</accession>
<dbReference type="EMBL" id="JATAAI010000042">
    <property type="protein sequence ID" value="KAK1734005.1"/>
    <property type="molecule type" value="Genomic_DNA"/>
</dbReference>
<dbReference type="Proteomes" id="UP001224775">
    <property type="component" value="Unassembled WGS sequence"/>
</dbReference>
<organism evidence="1 2">
    <name type="scientific">Skeletonema marinoi</name>
    <dbReference type="NCBI Taxonomy" id="267567"/>
    <lineage>
        <taxon>Eukaryota</taxon>
        <taxon>Sar</taxon>
        <taxon>Stramenopiles</taxon>
        <taxon>Ochrophyta</taxon>
        <taxon>Bacillariophyta</taxon>
        <taxon>Coscinodiscophyceae</taxon>
        <taxon>Thalassiosirophycidae</taxon>
        <taxon>Thalassiosirales</taxon>
        <taxon>Skeletonemataceae</taxon>
        <taxon>Skeletonema</taxon>
        <taxon>Skeletonema marinoi-dohrnii complex</taxon>
    </lineage>
</organism>
<comment type="caution">
    <text evidence="1">The sequence shown here is derived from an EMBL/GenBank/DDBJ whole genome shotgun (WGS) entry which is preliminary data.</text>
</comment>
<dbReference type="AlphaFoldDB" id="A0AAD8XV64"/>
<sequence>MTFSCLNIMRPTPRCYPTAYFLALIVLIAYCVWQQHDLDHHLRGKSQRQTAGNINIDQAIAVDNHLPPPPSVTHTIKVSYVTSFWAKVIGEEEINPHRREVEAALLANIHNPHFDQVVVHLATENNAESCLDFRQAMSDLSRQVLSMTADESNELLTNKLKCLDVQAGQPSYYQMFSDALSDEVIGDVVVLANADIAFDDSMSLARFLNPEVLAVLSTHGFSNRMAANIKNIYEEMMGTDYITDVEQRRGHPGSWEIDRCAESRFSWDTWIFHKSKLMGTLKEENFKRLSKTNELIPFYMNESGAENAALWAIEQSYPFSSTYNVCDRIQSWHFHLTSARDKQARQTPWLRVGDENSPLFSSPGFVPPRPYGFPQKASVGEPPSCVRIESCFLSEYYMLHRTPVLSGAELRSSIDHSQSLLK</sequence>
<name>A0AAD8XV64_9STRA</name>
<evidence type="ECO:0000313" key="2">
    <source>
        <dbReference type="Proteomes" id="UP001224775"/>
    </source>
</evidence>
<protein>
    <submittedName>
        <fullName evidence="1">Uncharacterized protein</fullName>
    </submittedName>
</protein>